<evidence type="ECO:0000313" key="9">
    <source>
        <dbReference type="Proteomes" id="UP000270046"/>
    </source>
</evidence>
<dbReference type="EMBL" id="CP032869">
    <property type="protein sequence ID" value="AYL94215.1"/>
    <property type="molecule type" value="Genomic_DNA"/>
</dbReference>
<comment type="similarity">
    <text evidence="2">Belongs to the SusD family.</text>
</comment>
<dbReference type="GO" id="GO:0009279">
    <property type="term" value="C:cell outer membrane"/>
    <property type="evidence" value="ECO:0007669"/>
    <property type="project" value="UniProtKB-SubCell"/>
</dbReference>
<feature type="domain" description="SusD-like N-terminal" evidence="7">
    <location>
        <begin position="46"/>
        <end position="251"/>
    </location>
</feature>
<feature type="domain" description="RagB/SusD" evidence="6">
    <location>
        <begin position="360"/>
        <end position="477"/>
    </location>
</feature>
<keyword evidence="9" id="KW-1185">Reference proteome</keyword>
<keyword evidence="5" id="KW-0998">Cell outer membrane</keyword>
<dbReference type="SUPFAM" id="SSF48452">
    <property type="entry name" value="TPR-like"/>
    <property type="match status" value="1"/>
</dbReference>
<dbReference type="InterPro" id="IPR011990">
    <property type="entry name" value="TPR-like_helical_dom_sf"/>
</dbReference>
<evidence type="ECO:0000256" key="1">
    <source>
        <dbReference type="ARBA" id="ARBA00004442"/>
    </source>
</evidence>
<dbReference type="Pfam" id="PF14322">
    <property type="entry name" value="SusD-like_3"/>
    <property type="match status" value="1"/>
</dbReference>
<dbReference type="AlphaFoldDB" id="A0A494VS69"/>
<sequence>MKNRYYRQPAFGRKNTPLVPAGSKRLHYGLLLAILMACLGCKKQDDFLDAKTNAALSVPKTLEDYQSLLHNEGVFNAQDPALGQIASDDYYVSSADWASLYTTQEINGYIWAKKVYDAGANILDWSNPYIQVYYANTVLDALAKMKVNATDQAKFNTVRGNALFYRANAFYNLVQTFALPYDPQTSATDPGIPLRLNSDLTVKSTRATVRACYDQVITDLQAAAALLPDKPLYRTEASKAAACGMLARVYLAVTDYRQAYKYADQSLAIHADLVDYNTLKPNDYTISNDFLAEDIYHSALISYSIISVNYKAVTDSVLYASYNDNDLRKSAFFILNKGLPYFRGSYDFKGNLFSGIATDEMYLIRAECSARLGDKNAALTDLNTLMAKRWKTGTFIPFEAGSSADALNIILTERRKELLFRGLRWTDLRRLNKEPGLEVTPVRNIEGTQYNLPPNDKRYAWPIPDNEIQVSGIPQNPR</sequence>
<organism evidence="8 9">
    <name type="scientific">Mucilaginibacter celer</name>
    <dbReference type="NCBI Taxonomy" id="2305508"/>
    <lineage>
        <taxon>Bacteria</taxon>
        <taxon>Pseudomonadati</taxon>
        <taxon>Bacteroidota</taxon>
        <taxon>Sphingobacteriia</taxon>
        <taxon>Sphingobacteriales</taxon>
        <taxon>Sphingobacteriaceae</taxon>
        <taxon>Mucilaginibacter</taxon>
    </lineage>
</organism>
<comment type="subcellular location">
    <subcellularLocation>
        <location evidence="1">Cell outer membrane</location>
    </subcellularLocation>
</comment>
<dbReference type="Proteomes" id="UP000270046">
    <property type="component" value="Chromosome"/>
</dbReference>
<evidence type="ECO:0000256" key="3">
    <source>
        <dbReference type="ARBA" id="ARBA00022729"/>
    </source>
</evidence>
<dbReference type="InterPro" id="IPR012944">
    <property type="entry name" value="SusD_RagB_dom"/>
</dbReference>
<accession>A0A494VS69</accession>
<evidence type="ECO:0000256" key="5">
    <source>
        <dbReference type="ARBA" id="ARBA00023237"/>
    </source>
</evidence>
<evidence type="ECO:0000259" key="7">
    <source>
        <dbReference type="Pfam" id="PF14322"/>
    </source>
</evidence>
<reference evidence="8 9" key="1">
    <citation type="submission" date="2018-10" db="EMBL/GenBank/DDBJ databases">
        <title>Genome sequencing of Mucilaginibacter sp. HYN0043.</title>
        <authorList>
            <person name="Kim M."/>
            <person name="Yi H."/>
        </authorList>
    </citation>
    <scope>NUCLEOTIDE SEQUENCE [LARGE SCALE GENOMIC DNA]</scope>
    <source>
        <strain evidence="8 9">HYN0043</strain>
    </source>
</reference>
<evidence type="ECO:0000259" key="6">
    <source>
        <dbReference type="Pfam" id="PF07980"/>
    </source>
</evidence>
<dbReference type="OrthoDB" id="653598at2"/>
<dbReference type="InterPro" id="IPR033985">
    <property type="entry name" value="SusD-like_N"/>
</dbReference>
<keyword evidence="4" id="KW-0472">Membrane</keyword>
<gene>
    <name evidence="8" type="ORF">HYN43_002410</name>
</gene>
<keyword evidence="3" id="KW-0732">Signal</keyword>
<name>A0A494VS69_9SPHI</name>
<dbReference type="Gene3D" id="1.25.40.390">
    <property type="match status" value="1"/>
</dbReference>
<evidence type="ECO:0000256" key="4">
    <source>
        <dbReference type="ARBA" id="ARBA00023136"/>
    </source>
</evidence>
<dbReference type="Pfam" id="PF07980">
    <property type="entry name" value="SusD_RagB"/>
    <property type="match status" value="1"/>
</dbReference>
<proteinExistence type="inferred from homology"/>
<evidence type="ECO:0000256" key="2">
    <source>
        <dbReference type="ARBA" id="ARBA00006275"/>
    </source>
</evidence>
<evidence type="ECO:0000313" key="8">
    <source>
        <dbReference type="EMBL" id="AYL94215.1"/>
    </source>
</evidence>
<dbReference type="RefSeq" id="WP_119407934.1">
    <property type="nucleotide sequence ID" value="NZ_CP032869.1"/>
</dbReference>
<dbReference type="KEGG" id="muh:HYN43_002410"/>
<protein>
    <submittedName>
        <fullName evidence="8">RagB/SusD family nutrient uptake outer membrane protein</fullName>
    </submittedName>
</protein>